<dbReference type="SMART" id="SM00747">
    <property type="entry name" value="CFEM"/>
    <property type="match status" value="1"/>
</dbReference>
<keyword evidence="6" id="KW-0336">GPI-anchor</keyword>
<evidence type="ECO:0000256" key="5">
    <source>
        <dbReference type="ARBA" id="ARBA00022525"/>
    </source>
</evidence>
<evidence type="ECO:0000256" key="16">
    <source>
        <dbReference type="SAM" id="Phobius"/>
    </source>
</evidence>
<gene>
    <name evidence="19" type="ORF">MGU_01685</name>
</gene>
<feature type="signal peptide" evidence="17">
    <location>
        <begin position="1"/>
        <end position="21"/>
    </location>
</feature>
<evidence type="ECO:0000256" key="7">
    <source>
        <dbReference type="ARBA" id="ARBA00022692"/>
    </source>
</evidence>
<comment type="caution">
    <text evidence="19">The sequence shown here is derived from an EMBL/GenBank/DDBJ whole genome shotgun (WGS) entry which is preliminary data.</text>
</comment>
<dbReference type="GO" id="GO:0046872">
    <property type="term" value="F:metal ion binding"/>
    <property type="evidence" value="ECO:0007669"/>
    <property type="project" value="UniProtKB-UniRule"/>
</dbReference>
<feature type="disulfide bond" evidence="14">
    <location>
        <begin position="55"/>
        <end position="95"/>
    </location>
</feature>
<dbReference type="InterPro" id="IPR049326">
    <property type="entry name" value="Rhodopsin_dom_fungi"/>
</dbReference>
<evidence type="ECO:0000256" key="4">
    <source>
        <dbReference type="ARBA" id="ARBA00010031"/>
    </source>
</evidence>
<evidence type="ECO:0000259" key="18">
    <source>
        <dbReference type="PROSITE" id="PS52012"/>
    </source>
</evidence>
<feature type="transmembrane region" description="Helical" evidence="16">
    <location>
        <begin position="198"/>
        <end position="225"/>
    </location>
</feature>
<accession>A0A0B4GW06</accession>
<evidence type="ECO:0000256" key="8">
    <source>
        <dbReference type="ARBA" id="ARBA00022729"/>
    </source>
</evidence>
<feature type="disulfide bond" evidence="14">
    <location>
        <begin position="78"/>
        <end position="111"/>
    </location>
</feature>
<feature type="compositionally biased region" description="Low complexity" evidence="15">
    <location>
        <begin position="22"/>
        <end position="33"/>
    </location>
</feature>
<evidence type="ECO:0000256" key="13">
    <source>
        <dbReference type="ARBA" id="ARBA00038359"/>
    </source>
</evidence>
<dbReference type="GO" id="GO:0005576">
    <property type="term" value="C:extracellular region"/>
    <property type="evidence" value="ECO:0007669"/>
    <property type="project" value="UniProtKB-SubCell"/>
</dbReference>
<evidence type="ECO:0000256" key="9">
    <source>
        <dbReference type="ARBA" id="ARBA00022989"/>
    </source>
</evidence>
<dbReference type="Pfam" id="PF20684">
    <property type="entry name" value="Fung_rhodopsin"/>
    <property type="match status" value="1"/>
</dbReference>
<dbReference type="InterPro" id="IPR008427">
    <property type="entry name" value="Extracellular_membr_CFEM_dom"/>
</dbReference>
<feature type="transmembrane region" description="Helical" evidence="16">
    <location>
        <begin position="126"/>
        <end position="143"/>
    </location>
</feature>
<keyword evidence="9 16" id="KW-1133">Transmembrane helix</keyword>
<keyword evidence="8 17" id="KW-0732">Signal</keyword>
<feature type="transmembrane region" description="Helical" evidence="16">
    <location>
        <begin position="245"/>
        <end position="266"/>
    </location>
</feature>
<dbReference type="AlphaFoldDB" id="A0A0B4GW06"/>
<keyword evidence="7 16" id="KW-0812">Transmembrane</keyword>
<feature type="chain" id="PRO_5002103610" evidence="17">
    <location>
        <begin position="22"/>
        <end position="428"/>
    </location>
</feature>
<evidence type="ECO:0000256" key="12">
    <source>
        <dbReference type="ARBA" id="ARBA00023288"/>
    </source>
</evidence>
<reference evidence="19 20" key="1">
    <citation type="journal article" date="2014" name="Proc. Natl. Acad. Sci. U.S.A.">
        <title>Trajectory and genomic determinants of fungal-pathogen speciation and host adaptation.</title>
        <authorList>
            <person name="Hu X."/>
            <person name="Xiao G."/>
            <person name="Zheng P."/>
            <person name="Shang Y."/>
            <person name="Su Y."/>
            <person name="Zhang X."/>
            <person name="Liu X."/>
            <person name="Zhan S."/>
            <person name="St Leger R.J."/>
            <person name="Wang C."/>
        </authorList>
    </citation>
    <scope>NUCLEOTIDE SEQUENCE [LARGE SCALE GENOMIC DNA]</scope>
    <source>
        <strain evidence="19 20">ARSEF 977</strain>
    </source>
</reference>
<comment type="similarity">
    <text evidence="4">Belongs to the RBT5 family.</text>
</comment>
<name>A0A0B4GW06_METGA</name>
<keyword evidence="14" id="KW-0479">Metal-binding</keyword>
<evidence type="ECO:0000256" key="3">
    <source>
        <dbReference type="ARBA" id="ARBA00004613"/>
    </source>
</evidence>
<feature type="binding site" description="axial binding residue" evidence="14">
    <location>
        <position position="73"/>
    </location>
    <ligand>
        <name>heme</name>
        <dbReference type="ChEBI" id="CHEBI:30413"/>
    </ligand>
    <ligandPart>
        <name>Fe</name>
        <dbReference type="ChEBI" id="CHEBI:18248"/>
    </ligandPart>
</feature>
<dbReference type="HOGENOM" id="CLU_028200_6_2_1"/>
<keyword evidence="10 16" id="KW-0472">Membrane</keyword>
<keyword evidence="5" id="KW-0964">Secreted</keyword>
<evidence type="ECO:0000256" key="14">
    <source>
        <dbReference type="PROSITE-ProRule" id="PRU01356"/>
    </source>
</evidence>
<feature type="transmembrane region" description="Helical" evidence="16">
    <location>
        <begin position="155"/>
        <end position="178"/>
    </location>
</feature>
<keyword evidence="20" id="KW-1185">Reference proteome</keyword>
<dbReference type="EMBL" id="AZNH01000003">
    <property type="protein sequence ID" value="KID91715.1"/>
    <property type="molecule type" value="Genomic_DNA"/>
</dbReference>
<evidence type="ECO:0000256" key="2">
    <source>
        <dbReference type="ARBA" id="ARBA00004589"/>
    </source>
</evidence>
<sequence length="428" mass="46504">MRLPFWAILAGAPALLPSVTAGPSTGGPAASSPSPSPSPSPDSSASIIIAKLPPCAIPCIASAVANSTCSPDDIPCLCANKTANEEGTVCVKARCSFSDGLSTKNATQTACQAPIRDRSAEFNNTVIALGVITIVITVTRLVFKQFFHPTKTFSADDWAILGTLVICVAGLVIVLRGMTANGLGRDVWTVTPAQISRFVLYFYVMEILYLAGISLVKLSISLFYLRLFTAAVRPAVLRATVAFNVLYGVIFVTGAIFQCIPVDFYWNQFFDPAEGVCININLYGWLNAAIGLAIDLWMIALPMSQVLPLRLHWKKKVGVAIMFLLGTFVTVVSALRLQSLIHFAKSDNPTWDQWTTAYWSIIEINVGMICSCLPTLRLILVRLAPETFGSANRTPHLRELRSTNRTKASRTKDETDLQHRYVVDLEGG</sequence>
<dbReference type="Pfam" id="PF05730">
    <property type="entry name" value="CFEM"/>
    <property type="match status" value="1"/>
</dbReference>
<feature type="region of interest" description="Disordered" evidence="15">
    <location>
        <begin position="22"/>
        <end position="44"/>
    </location>
</feature>
<keyword evidence="14" id="KW-0349">Heme</keyword>
<feature type="domain" description="CFEM" evidence="18">
    <location>
        <begin position="27"/>
        <end position="138"/>
    </location>
</feature>
<proteinExistence type="inferred from homology"/>
<evidence type="ECO:0000256" key="11">
    <source>
        <dbReference type="ARBA" id="ARBA00023157"/>
    </source>
</evidence>
<dbReference type="GO" id="GO:0098552">
    <property type="term" value="C:side of membrane"/>
    <property type="evidence" value="ECO:0007669"/>
    <property type="project" value="UniProtKB-KW"/>
</dbReference>
<evidence type="ECO:0000256" key="17">
    <source>
        <dbReference type="SAM" id="SignalP"/>
    </source>
</evidence>
<comment type="subcellular location">
    <subcellularLocation>
        <location evidence="2">Membrane</location>
        <topology evidence="2">Lipid-anchor</topology>
        <topology evidence="2">GPI-anchor</topology>
    </subcellularLocation>
    <subcellularLocation>
        <location evidence="1">Membrane</location>
        <topology evidence="1">Multi-pass membrane protein</topology>
    </subcellularLocation>
    <subcellularLocation>
        <location evidence="3">Secreted</location>
    </subcellularLocation>
</comment>
<evidence type="ECO:0000256" key="15">
    <source>
        <dbReference type="SAM" id="MobiDB-lite"/>
    </source>
</evidence>
<protein>
    <submittedName>
        <fullName evidence="19">Extracellular membrane protein, CFEM domain protein</fullName>
    </submittedName>
</protein>
<evidence type="ECO:0000313" key="19">
    <source>
        <dbReference type="EMBL" id="KID91715.1"/>
    </source>
</evidence>
<evidence type="ECO:0000256" key="6">
    <source>
        <dbReference type="ARBA" id="ARBA00022622"/>
    </source>
</evidence>
<feature type="disulfide bond" evidence="14">
    <location>
        <begin position="59"/>
        <end position="90"/>
    </location>
</feature>
<evidence type="ECO:0000313" key="20">
    <source>
        <dbReference type="Proteomes" id="UP000031192"/>
    </source>
</evidence>
<comment type="similarity">
    <text evidence="13">Belongs to the SAT4 family.</text>
</comment>
<dbReference type="OrthoDB" id="2496787at2759"/>
<organism evidence="19 20">
    <name type="scientific">Metarhizium guizhouense (strain ARSEF 977)</name>
    <dbReference type="NCBI Taxonomy" id="1276136"/>
    <lineage>
        <taxon>Eukaryota</taxon>
        <taxon>Fungi</taxon>
        <taxon>Dikarya</taxon>
        <taxon>Ascomycota</taxon>
        <taxon>Pezizomycotina</taxon>
        <taxon>Sordariomycetes</taxon>
        <taxon>Hypocreomycetidae</taxon>
        <taxon>Hypocreales</taxon>
        <taxon>Clavicipitaceae</taxon>
        <taxon>Metarhizium</taxon>
    </lineage>
</organism>
<keyword evidence="11 14" id="KW-1015">Disulfide bond</keyword>
<dbReference type="PANTHER" id="PTHR33048">
    <property type="entry name" value="PTH11-LIKE INTEGRAL MEMBRANE PROTEIN (AFU_ORTHOLOGUE AFUA_5G11245)"/>
    <property type="match status" value="1"/>
</dbReference>
<keyword evidence="6" id="KW-0325">Glycoprotein</keyword>
<feature type="transmembrane region" description="Helical" evidence="16">
    <location>
        <begin position="319"/>
        <end position="337"/>
    </location>
</feature>
<feature type="disulfide bond" evidence="14">
    <location>
        <begin position="69"/>
        <end position="76"/>
    </location>
</feature>
<keyword evidence="12" id="KW-0449">Lipoprotein</keyword>
<evidence type="ECO:0000256" key="10">
    <source>
        <dbReference type="ARBA" id="ARBA00023136"/>
    </source>
</evidence>
<evidence type="ECO:0000256" key="1">
    <source>
        <dbReference type="ARBA" id="ARBA00004141"/>
    </source>
</evidence>
<feature type="transmembrane region" description="Helical" evidence="16">
    <location>
        <begin position="286"/>
        <end position="307"/>
    </location>
</feature>
<keyword evidence="14" id="KW-0408">Iron</keyword>
<dbReference type="InterPro" id="IPR052337">
    <property type="entry name" value="SAT4-like"/>
</dbReference>
<dbReference type="Proteomes" id="UP000031192">
    <property type="component" value="Unassembled WGS sequence"/>
</dbReference>
<dbReference type="PANTHER" id="PTHR33048:SF143">
    <property type="entry name" value="EXTRACELLULAR MEMBRANE PROTEIN CFEM DOMAIN-CONTAINING PROTEIN-RELATED"/>
    <property type="match status" value="1"/>
</dbReference>
<dbReference type="PROSITE" id="PS52012">
    <property type="entry name" value="CFEM"/>
    <property type="match status" value="1"/>
</dbReference>